<keyword evidence="2" id="KW-0472">Membrane</keyword>
<dbReference type="GO" id="GO:0005886">
    <property type="term" value="C:plasma membrane"/>
    <property type="evidence" value="ECO:0007669"/>
    <property type="project" value="TreeGrafter"/>
</dbReference>
<dbReference type="EMBL" id="MHFR01000016">
    <property type="protein sequence ID" value="OGW99028.1"/>
    <property type="molecule type" value="Genomic_DNA"/>
</dbReference>
<accession>A0A1G1L1N8</accession>
<reference evidence="3 4" key="1">
    <citation type="journal article" date="2016" name="Nat. Commun.">
        <title>Thousands of microbial genomes shed light on interconnected biogeochemical processes in an aquifer system.</title>
        <authorList>
            <person name="Anantharaman K."/>
            <person name="Brown C.T."/>
            <person name="Hug L.A."/>
            <person name="Sharon I."/>
            <person name="Castelle C.J."/>
            <person name="Probst A.J."/>
            <person name="Thomas B.C."/>
            <person name="Singh A."/>
            <person name="Wilkins M.J."/>
            <person name="Karaoz U."/>
            <person name="Brodie E.L."/>
            <person name="Williams K.H."/>
            <person name="Hubbard S.S."/>
            <person name="Banfield J.F."/>
        </authorList>
    </citation>
    <scope>NUCLEOTIDE SEQUENCE [LARGE SCALE GENOMIC DNA]</scope>
</reference>
<evidence type="ECO:0000256" key="1">
    <source>
        <dbReference type="SAM" id="MobiDB-lite"/>
    </source>
</evidence>
<protein>
    <submittedName>
        <fullName evidence="3">Uncharacterized protein</fullName>
    </submittedName>
</protein>
<dbReference type="GO" id="GO:0090313">
    <property type="term" value="P:regulation of protein targeting to membrane"/>
    <property type="evidence" value="ECO:0007669"/>
    <property type="project" value="TreeGrafter"/>
</dbReference>
<organism evidence="3 4">
    <name type="scientific">Candidatus Danuiimicrobium aquiferis</name>
    <dbReference type="NCBI Taxonomy" id="1801832"/>
    <lineage>
        <taxon>Bacteria</taxon>
        <taxon>Pseudomonadati</taxon>
        <taxon>Candidatus Omnitrophota</taxon>
        <taxon>Candidatus Danuiimicrobium</taxon>
    </lineage>
</organism>
<evidence type="ECO:0000313" key="4">
    <source>
        <dbReference type="Proteomes" id="UP000178187"/>
    </source>
</evidence>
<feature type="transmembrane region" description="Helical" evidence="2">
    <location>
        <begin position="5"/>
        <end position="27"/>
    </location>
</feature>
<dbReference type="Proteomes" id="UP000178187">
    <property type="component" value="Unassembled WGS sequence"/>
</dbReference>
<gene>
    <name evidence="3" type="ORF">A3G33_01235</name>
</gene>
<evidence type="ECO:0000313" key="3">
    <source>
        <dbReference type="EMBL" id="OGW99028.1"/>
    </source>
</evidence>
<name>A0A1G1L1N8_9BACT</name>
<sequence>MRRGLFVVITAVFIVVVIFFFALPFVVRPAFLQNLIRERVEARLGLTPSFQTYRVSLWPLPVLHFNVCKLTNSQERNALPVLEAERVSFRPSILPLFGGRVEFAQISLVNSKIRFPLRIFDKKLDKQLVLENISLNLWNVRSRNRVRYNLQGKMWSGIDNIRSKGEFQFDFDKFDLKDLFFESDFSIEKIKWQKWVEWFGVLPIDLLDGESSLMGRVKKSPGSKAFTIDGLGQVKNMVYQSKDKLTKSYPTDYDIQAQAEFDVEKGFVRLKDGILNAPFTKKIQVSGKFIYGTGVFEELLLKAESLRFDLLPLHILSFADIFPVNLGLSGESGLDCYVKGNLAELSINAHLDLTKNVVNYSTYFSKPADTPLILGWDLKLFLGRLLRGDFSINFDKASAKGSLVDFDLRSSTGEMTVMTNNFIVDGWQKYFPSIQNVEFTGGLKVFSSAKGNFKEISKLKCMNNLTFSDVNVKAANGALLEKLNGLIDFGPFEAEMKDVKFNMGGASFAMQGKMLRQVDATWLFQIDSEQFHMIKLIDQAEKISNAIQLFGKTKWDSVPIQNSLREWLAGGDIFDRLSVQVGYRPGQLGIPEAHFDAYGGTVSGKALFELAAEKPSSKFELQFEKLNLVRMQGEKENLLVEGNLFGAAHFASDGPFDAGWLDRLKGEGTVGVTNGEFRTFDLVGELGKIAELAMLLNYGTKTTKFNDVRCVFSIGDKKASSKDIFLVSDDLEINGEGDIDFSGNLNTRLSIYLMPSMGGKVTNKISQDDRLGPIPLLLTGTLKKPMIQKDAIALQTFLDLFSQGQFSKIVSAITRKRLPKKESAETKDASNSSGKKKENQPAASELTQQILDTGFGLLDQFLAKRGTAS</sequence>
<keyword evidence="2" id="KW-0812">Transmembrane</keyword>
<dbReference type="InterPro" id="IPR052894">
    <property type="entry name" value="AsmA-related"/>
</dbReference>
<proteinExistence type="predicted"/>
<evidence type="ECO:0000256" key="2">
    <source>
        <dbReference type="SAM" id="Phobius"/>
    </source>
</evidence>
<comment type="caution">
    <text evidence="3">The sequence shown here is derived from an EMBL/GenBank/DDBJ whole genome shotgun (WGS) entry which is preliminary data.</text>
</comment>
<dbReference type="AlphaFoldDB" id="A0A1G1L1N8"/>
<dbReference type="PANTHER" id="PTHR30441:SF4">
    <property type="entry name" value="PROTEIN ASMA"/>
    <property type="match status" value="1"/>
</dbReference>
<dbReference type="PANTHER" id="PTHR30441">
    <property type="entry name" value="DUF748 DOMAIN-CONTAINING PROTEIN"/>
    <property type="match status" value="1"/>
</dbReference>
<keyword evidence="2" id="KW-1133">Transmembrane helix</keyword>
<feature type="region of interest" description="Disordered" evidence="1">
    <location>
        <begin position="820"/>
        <end position="845"/>
    </location>
</feature>